<keyword evidence="3" id="KW-1185">Reference proteome</keyword>
<evidence type="ECO:0000256" key="1">
    <source>
        <dbReference type="SAM" id="Phobius"/>
    </source>
</evidence>
<feature type="transmembrane region" description="Helical" evidence="1">
    <location>
        <begin position="6"/>
        <end position="23"/>
    </location>
</feature>
<keyword evidence="1" id="KW-1133">Transmembrane helix</keyword>
<dbReference type="Proteomes" id="UP000425916">
    <property type="component" value="Chromosome"/>
</dbReference>
<evidence type="ECO:0008006" key="4">
    <source>
        <dbReference type="Google" id="ProtNLM"/>
    </source>
</evidence>
<protein>
    <recommendedName>
        <fullName evidence="4">Oxaloacetate decarboxylase, gamma chain</fullName>
    </recommendedName>
</protein>
<name>A0A6I5ZNX4_9FIRM</name>
<keyword evidence="1" id="KW-0812">Transmembrane</keyword>
<gene>
    <name evidence="2" type="ORF">MGLY_09630</name>
</gene>
<reference evidence="2 3" key="1">
    <citation type="submission" date="2019-11" db="EMBL/GenBank/DDBJ databases">
        <title>Genome sequence of Moorella glycerini DSM11254.</title>
        <authorList>
            <person name="Poehlein A."/>
            <person name="Boeer T."/>
            <person name="Daniel R."/>
        </authorList>
    </citation>
    <scope>NUCLEOTIDE SEQUENCE [LARGE SCALE GENOMIC DNA]</scope>
    <source>
        <strain evidence="2 3">DSM 11254</strain>
    </source>
</reference>
<evidence type="ECO:0000313" key="2">
    <source>
        <dbReference type="EMBL" id="QGP91622.1"/>
    </source>
</evidence>
<dbReference type="AlphaFoldDB" id="A0A6I5ZNX4"/>
<dbReference type="RefSeq" id="WP_170290921.1">
    <property type="nucleotide sequence ID" value="NZ_CP046244.1"/>
</dbReference>
<dbReference type="GO" id="GO:0036376">
    <property type="term" value="P:sodium ion export across plasma membrane"/>
    <property type="evidence" value="ECO:0007669"/>
    <property type="project" value="InterPro"/>
</dbReference>
<keyword evidence="1" id="KW-0472">Membrane</keyword>
<sequence>MPYSGLLALGLLAVVGIILGLWSQHRQGGERELAGKETAKEEAAAAGEEAVPTGIAPELVAAIAAAIAADSATPHRITIRRTLPQANYWVLSGRQELLGAVPPNFKWRSGR</sequence>
<proteinExistence type="predicted"/>
<evidence type="ECO:0000313" key="3">
    <source>
        <dbReference type="Proteomes" id="UP000425916"/>
    </source>
</evidence>
<accession>A0A6I5ZNX4</accession>
<organism evidence="2 3">
    <name type="scientific">Neomoorella glycerini</name>
    <dbReference type="NCBI Taxonomy" id="55779"/>
    <lineage>
        <taxon>Bacteria</taxon>
        <taxon>Bacillati</taxon>
        <taxon>Bacillota</taxon>
        <taxon>Clostridia</taxon>
        <taxon>Neomoorellales</taxon>
        <taxon>Neomoorellaceae</taxon>
        <taxon>Neomoorella</taxon>
    </lineage>
</organism>
<dbReference type="EMBL" id="CP046244">
    <property type="protein sequence ID" value="QGP91622.1"/>
    <property type="molecule type" value="Genomic_DNA"/>
</dbReference>
<dbReference type="GO" id="GO:0005886">
    <property type="term" value="C:plasma membrane"/>
    <property type="evidence" value="ECO:0007669"/>
    <property type="project" value="UniProtKB-SubCell"/>
</dbReference>
<dbReference type="GO" id="GO:0015081">
    <property type="term" value="F:sodium ion transmembrane transporter activity"/>
    <property type="evidence" value="ECO:0007669"/>
    <property type="project" value="InterPro"/>
</dbReference>